<dbReference type="InterPro" id="IPR036866">
    <property type="entry name" value="RibonucZ/Hydroxyglut_hydro"/>
</dbReference>
<dbReference type="EMBL" id="CP130318">
    <property type="protein sequence ID" value="WNQ10650.1"/>
    <property type="molecule type" value="Genomic_DNA"/>
</dbReference>
<evidence type="ECO:0000256" key="10">
    <source>
        <dbReference type="ARBA" id="ARBA00022801"/>
    </source>
</evidence>
<comment type="catalytic activity">
    <reaction evidence="13">
        <text>3',5'-cyclic CMP + H2O = CMP + H(+)</text>
        <dbReference type="Rhea" id="RHEA:72675"/>
        <dbReference type="ChEBI" id="CHEBI:15377"/>
        <dbReference type="ChEBI" id="CHEBI:15378"/>
        <dbReference type="ChEBI" id="CHEBI:58003"/>
        <dbReference type="ChEBI" id="CHEBI:60377"/>
    </reaction>
    <physiologicalReaction direction="left-to-right" evidence="13">
        <dbReference type="Rhea" id="RHEA:72676"/>
    </physiologicalReaction>
</comment>
<dbReference type="InterPro" id="IPR058199">
    <property type="entry name" value="BlaB//VIM/IMP-1"/>
</dbReference>
<dbReference type="Pfam" id="PF00753">
    <property type="entry name" value="Lactamase_B"/>
    <property type="match status" value="1"/>
</dbReference>
<evidence type="ECO:0000256" key="2">
    <source>
        <dbReference type="ARBA" id="ARBA00001947"/>
    </source>
</evidence>
<dbReference type="InterPro" id="IPR050855">
    <property type="entry name" value="NDM-1-like"/>
</dbReference>
<evidence type="ECO:0000256" key="3">
    <source>
        <dbReference type="ARBA" id="ARBA00004418"/>
    </source>
</evidence>
<dbReference type="AlphaFoldDB" id="A0AA96LCA1"/>
<keyword evidence="9" id="KW-0574">Periplasm</keyword>
<keyword evidence="8 16" id="KW-0732">Signal</keyword>
<evidence type="ECO:0000256" key="13">
    <source>
        <dbReference type="ARBA" id="ARBA00034221"/>
    </source>
</evidence>
<evidence type="ECO:0000313" key="19">
    <source>
        <dbReference type="Proteomes" id="UP001305702"/>
    </source>
</evidence>
<dbReference type="InterPro" id="IPR001279">
    <property type="entry name" value="Metallo-B-lactamas"/>
</dbReference>
<evidence type="ECO:0000256" key="1">
    <source>
        <dbReference type="ARBA" id="ARBA00001526"/>
    </source>
</evidence>
<dbReference type="SMART" id="SM00849">
    <property type="entry name" value="Lactamase_B"/>
    <property type="match status" value="1"/>
</dbReference>
<evidence type="ECO:0000256" key="11">
    <source>
        <dbReference type="ARBA" id="ARBA00022833"/>
    </source>
</evidence>
<feature type="signal peptide" evidence="16">
    <location>
        <begin position="1"/>
        <end position="21"/>
    </location>
</feature>
<dbReference type="PANTHER" id="PTHR42951">
    <property type="entry name" value="METALLO-BETA-LACTAMASE DOMAIN-CONTAINING"/>
    <property type="match status" value="1"/>
</dbReference>
<evidence type="ECO:0000256" key="7">
    <source>
        <dbReference type="ARBA" id="ARBA00022723"/>
    </source>
</evidence>
<dbReference type="NCBIfam" id="NF012229">
    <property type="entry name" value="bla_class_B_core"/>
    <property type="match status" value="1"/>
</dbReference>
<dbReference type="SUPFAM" id="SSF56281">
    <property type="entry name" value="Metallo-hydrolase/oxidoreductase"/>
    <property type="match status" value="1"/>
</dbReference>
<comment type="cofactor">
    <cofactor evidence="2">
        <name>Zn(2+)</name>
        <dbReference type="ChEBI" id="CHEBI:29105"/>
    </cofactor>
</comment>
<evidence type="ECO:0000256" key="16">
    <source>
        <dbReference type="SAM" id="SignalP"/>
    </source>
</evidence>
<name>A0AA96LCA1_9BACL</name>
<organism evidence="18 19">
    <name type="scientific">Paenibacillus aurantius</name>
    <dbReference type="NCBI Taxonomy" id="2918900"/>
    <lineage>
        <taxon>Bacteria</taxon>
        <taxon>Bacillati</taxon>
        <taxon>Bacillota</taxon>
        <taxon>Bacilli</taxon>
        <taxon>Bacillales</taxon>
        <taxon>Paenibacillaceae</taxon>
        <taxon>Paenibacillus</taxon>
    </lineage>
</organism>
<dbReference type="Gene3D" id="3.60.15.10">
    <property type="entry name" value="Ribonuclease Z/Hydroxyacylglutathione hydrolase-like"/>
    <property type="match status" value="1"/>
</dbReference>
<evidence type="ECO:0000256" key="14">
    <source>
        <dbReference type="ARBA" id="ARBA00034301"/>
    </source>
</evidence>
<evidence type="ECO:0000256" key="8">
    <source>
        <dbReference type="ARBA" id="ARBA00022729"/>
    </source>
</evidence>
<protein>
    <recommendedName>
        <fullName evidence="6">beta-lactamase</fullName>
        <ecNumber evidence="6">3.5.2.6</ecNumber>
    </recommendedName>
</protein>
<evidence type="ECO:0000256" key="15">
    <source>
        <dbReference type="ARBA" id="ARBA00048505"/>
    </source>
</evidence>
<keyword evidence="7" id="KW-0479">Metal-binding</keyword>
<dbReference type="EC" id="3.5.2.6" evidence="6"/>
<dbReference type="PANTHER" id="PTHR42951:SF4">
    <property type="entry name" value="ACYL-COENZYME A THIOESTERASE MBLAC2"/>
    <property type="match status" value="1"/>
</dbReference>
<evidence type="ECO:0000256" key="12">
    <source>
        <dbReference type="ARBA" id="ARBA00023251"/>
    </source>
</evidence>
<comment type="similarity">
    <text evidence="4">Belongs to the metallo-beta-lactamase superfamily. Class-B beta-lactamase family.</text>
</comment>
<accession>A0AA96LCA1</accession>
<comment type="catalytic activity">
    <reaction evidence="1">
        <text>a beta-lactam + H2O = a substituted beta-amino acid</text>
        <dbReference type="Rhea" id="RHEA:20401"/>
        <dbReference type="ChEBI" id="CHEBI:15377"/>
        <dbReference type="ChEBI" id="CHEBI:35627"/>
        <dbReference type="ChEBI" id="CHEBI:140347"/>
        <dbReference type="EC" id="3.5.2.6"/>
    </reaction>
</comment>
<evidence type="ECO:0000313" key="18">
    <source>
        <dbReference type="EMBL" id="WNQ10650.1"/>
    </source>
</evidence>
<comment type="function">
    <text evidence="14">Counteracts the endogenous Pycsar antiviral defense system. Phosphodiesterase that enables metal-dependent hydrolysis of host cyclic nucleotide Pycsar defense signals such as cCMP and cUMP.</text>
</comment>
<sequence length="260" mass="27902">MILLVSLVLFGLAAAPLSAGAASDHPSAPPKQTITNEAGTIVLTPLNAQVWVHTEYTDLGGVPYPSNGLLIRTSKGLVLVDTSWDEPLTAELLDLVEAHFNQNVVQAIITHAHNDRIGGIGVLRERGIPAASTPLTAKLAAEDGYLSPDVLLNDEITELQIGNVKLETYYPGPAHTEDNMVVWLPQFNLLFGGCMIRSLDVNGLGNLADANVPEWKTSLQKVIDRYPNVRTVVPGHLAWGDGRLLTHTMDLVDQALAGAK</sequence>
<feature type="domain" description="Metallo-beta-lactamase" evidence="17">
    <location>
        <begin position="65"/>
        <end position="236"/>
    </location>
</feature>
<proteinExistence type="inferred from homology"/>
<dbReference type="Proteomes" id="UP001305702">
    <property type="component" value="Chromosome"/>
</dbReference>
<evidence type="ECO:0000256" key="6">
    <source>
        <dbReference type="ARBA" id="ARBA00012865"/>
    </source>
</evidence>
<gene>
    <name evidence="18" type="primary">bla</name>
    <name evidence="18" type="ORF">MJA45_24005</name>
</gene>
<keyword evidence="19" id="KW-1185">Reference proteome</keyword>
<keyword evidence="10 18" id="KW-0378">Hydrolase</keyword>
<feature type="chain" id="PRO_5041681846" description="beta-lactamase" evidence="16">
    <location>
        <begin position="22"/>
        <end position="260"/>
    </location>
</feature>
<evidence type="ECO:0000256" key="9">
    <source>
        <dbReference type="ARBA" id="ARBA00022764"/>
    </source>
</evidence>
<comment type="subcellular location">
    <subcellularLocation>
        <location evidence="3">Periplasm</location>
    </subcellularLocation>
</comment>
<evidence type="ECO:0000259" key="17">
    <source>
        <dbReference type="SMART" id="SM00849"/>
    </source>
</evidence>
<dbReference type="GO" id="GO:0008800">
    <property type="term" value="F:beta-lactamase activity"/>
    <property type="evidence" value="ECO:0007669"/>
    <property type="project" value="UniProtKB-EC"/>
</dbReference>
<keyword evidence="11" id="KW-0862">Zinc</keyword>
<dbReference type="NCBIfam" id="NF033088">
    <property type="entry name" value="bla_subclass_B1"/>
    <property type="match status" value="1"/>
</dbReference>
<reference evidence="18 19" key="1">
    <citation type="submission" date="2022-02" db="EMBL/GenBank/DDBJ databases">
        <title>Paenibacillus sp. MBLB1776 Whole Genome Shotgun Sequencing.</title>
        <authorList>
            <person name="Hwang C.Y."/>
            <person name="Cho E.-S."/>
            <person name="Seo M.-J."/>
        </authorList>
    </citation>
    <scope>NUCLEOTIDE SEQUENCE [LARGE SCALE GENOMIC DNA]</scope>
    <source>
        <strain evidence="18 19">MBLB1776</strain>
    </source>
</reference>
<comment type="subunit">
    <text evidence="5">Monomer.</text>
</comment>
<evidence type="ECO:0000256" key="5">
    <source>
        <dbReference type="ARBA" id="ARBA00011245"/>
    </source>
</evidence>
<comment type="catalytic activity">
    <reaction evidence="15">
        <text>3',5'-cyclic UMP + H2O = UMP + H(+)</text>
        <dbReference type="Rhea" id="RHEA:70575"/>
        <dbReference type="ChEBI" id="CHEBI:15377"/>
        <dbReference type="ChEBI" id="CHEBI:15378"/>
        <dbReference type="ChEBI" id="CHEBI:57865"/>
        <dbReference type="ChEBI" id="CHEBI:184387"/>
    </reaction>
    <physiologicalReaction direction="left-to-right" evidence="15">
        <dbReference type="Rhea" id="RHEA:70576"/>
    </physiologicalReaction>
</comment>
<keyword evidence="12" id="KW-0046">Antibiotic resistance</keyword>
<dbReference type="KEGG" id="paun:MJA45_24005"/>
<evidence type="ECO:0000256" key="4">
    <source>
        <dbReference type="ARBA" id="ARBA00005250"/>
    </source>
</evidence>